<organism evidence="2 3">
    <name type="scientific">Echria macrotheca</name>
    <dbReference type="NCBI Taxonomy" id="438768"/>
    <lineage>
        <taxon>Eukaryota</taxon>
        <taxon>Fungi</taxon>
        <taxon>Dikarya</taxon>
        <taxon>Ascomycota</taxon>
        <taxon>Pezizomycotina</taxon>
        <taxon>Sordariomycetes</taxon>
        <taxon>Sordariomycetidae</taxon>
        <taxon>Sordariales</taxon>
        <taxon>Schizotheciaceae</taxon>
        <taxon>Echria</taxon>
    </lineage>
</organism>
<dbReference type="Proteomes" id="UP001239445">
    <property type="component" value="Unassembled WGS sequence"/>
</dbReference>
<protein>
    <submittedName>
        <fullName evidence="2">Uncharacterized protein</fullName>
    </submittedName>
</protein>
<evidence type="ECO:0000256" key="1">
    <source>
        <dbReference type="SAM" id="MobiDB-lite"/>
    </source>
</evidence>
<evidence type="ECO:0000313" key="3">
    <source>
        <dbReference type="Proteomes" id="UP001239445"/>
    </source>
</evidence>
<feature type="compositionally biased region" description="Basic and acidic residues" evidence="1">
    <location>
        <begin position="76"/>
        <end position="98"/>
    </location>
</feature>
<reference evidence="2" key="1">
    <citation type="submission" date="2023-06" db="EMBL/GenBank/DDBJ databases">
        <title>Genome-scale phylogeny and comparative genomics of the fungal order Sordariales.</title>
        <authorList>
            <consortium name="Lawrence Berkeley National Laboratory"/>
            <person name="Hensen N."/>
            <person name="Bonometti L."/>
            <person name="Westerberg I."/>
            <person name="Brannstrom I.O."/>
            <person name="Guillou S."/>
            <person name="Cros-Aarteil S."/>
            <person name="Calhoun S."/>
            <person name="Haridas S."/>
            <person name="Kuo A."/>
            <person name="Mondo S."/>
            <person name="Pangilinan J."/>
            <person name="Riley R."/>
            <person name="Labutti K."/>
            <person name="Andreopoulos B."/>
            <person name="Lipzen A."/>
            <person name="Chen C."/>
            <person name="Yanf M."/>
            <person name="Daum C."/>
            <person name="Ng V."/>
            <person name="Clum A."/>
            <person name="Steindorff A."/>
            <person name="Ohm R."/>
            <person name="Martin F."/>
            <person name="Silar P."/>
            <person name="Natvig D."/>
            <person name="Lalanne C."/>
            <person name="Gautier V."/>
            <person name="Ament-Velasquez S.L."/>
            <person name="Kruys A."/>
            <person name="Hutchinson M.I."/>
            <person name="Powell A.J."/>
            <person name="Barry K."/>
            <person name="Miller A.N."/>
            <person name="Grigoriev I.V."/>
            <person name="Debuchy R."/>
            <person name="Gladieux P."/>
            <person name="Thoren M.H."/>
            <person name="Johannesson H."/>
        </authorList>
    </citation>
    <scope>NUCLEOTIDE SEQUENCE</scope>
    <source>
        <strain evidence="2">PSN4</strain>
    </source>
</reference>
<accession>A0AAJ0BRA6</accession>
<proteinExistence type="predicted"/>
<gene>
    <name evidence="2" type="ORF">QBC47DRAFT_408655</name>
</gene>
<evidence type="ECO:0000313" key="2">
    <source>
        <dbReference type="EMBL" id="KAK1760596.1"/>
    </source>
</evidence>
<feature type="compositionally biased region" description="Basic and acidic residues" evidence="1">
    <location>
        <begin position="1"/>
        <end position="10"/>
    </location>
</feature>
<comment type="caution">
    <text evidence="2">The sequence shown here is derived from an EMBL/GenBank/DDBJ whole genome shotgun (WGS) entry which is preliminary data.</text>
</comment>
<dbReference type="EMBL" id="MU839827">
    <property type="protein sequence ID" value="KAK1760596.1"/>
    <property type="molecule type" value="Genomic_DNA"/>
</dbReference>
<keyword evidence="3" id="KW-1185">Reference proteome</keyword>
<feature type="region of interest" description="Disordered" evidence="1">
    <location>
        <begin position="1"/>
        <end position="98"/>
    </location>
</feature>
<sequence length="98" mass="10501">MPESKDEKIARAQANLPLPEQPPVPSDWQSADARNLNVGTGAVESDISYGDASSAGLREPATQSSEQIDMSRFGRQGHDNLDAPPKDALTKEAKKALK</sequence>
<dbReference type="AlphaFoldDB" id="A0AAJ0BRA6"/>
<name>A0AAJ0BRA6_9PEZI</name>